<accession>A0A5D0RMD9</accession>
<dbReference type="GO" id="GO:0016020">
    <property type="term" value="C:membrane"/>
    <property type="evidence" value="ECO:0007669"/>
    <property type="project" value="UniProtKB-SubCell"/>
</dbReference>
<dbReference type="PIRSF" id="PIRSF000178">
    <property type="entry name" value="SDH_cyt_b560"/>
    <property type="match status" value="1"/>
</dbReference>
<dbReference type="EMBL" id="VSIY01000004">
    <property type="protein sequence ID" value="TYB82116.1"/>
    <property type="molecule type" value="Genomic_DNA"/>
</dbReference>
<gene>
    <name evidence="14" type="primary">sdhC</name>
    <name evidence="14" type="ORF">FVF75_05125</name>
</gene>
<evidence type="ECO:0000256" key="9">
    <source>
        <dbReference type="ARBA" id="ARBA00023004"/>
    </source>
</evidence>
<evidence type="ECO:0000256" key="8">
    <source>
        <dbReference type="ARBA" id="ARBA00022989"/>
    </source>
</evidence>
<feature type="binding site" description="axial binding residue" evidence="12">
    <location>
        <position position="84"/>
    </location>
    <ligand>
        <name>heme</name>
        <dbReference type="ChEBI" id="CHEBI:30413"/>
        <note>ligand shared with second transmembrane subunit</note>
    </ligand>
    <ligandPart>
        <name>Fe</name>
        <dbReference type="ChEBI" id="CHEBI:18248"/>
    </ligandPart>
</feature>
<dbReference type="Gene3D" id="1.20.1300.10">
    <property type="entry name" value="Fumarate reductase/succinate dehydrogenase, transmembrane subunit"/>
    <property type="match status" value="1"/>
</dbReference>
<comment type="subcellular location">
    <subcellularLocation>
        <location evidence="2">Membrane</location>
        <topology evidence="2">Multi-pass membrane protein</topology>
    </subcellularLocation>
</comment>
<evidence type="ECO:0000256" key="2">
    <source>
        <dbReference type="ARBA" id="ARBA00004141"/>
    </source>
</evidence>
<dbReference type="AlphaFoldDB" id="A0A5D0RMD9"/>
<dbReference type="PANTHER" id="PTHR10978">
    <property type="entry name" value="SUCCINATE DEHYDROGENASE CYTOCHROME B560 SUBUNIT"/>
    <property type="match status" value="1"/>
</dbReference>
<keyword evidence="6 13" id="KW-0812">Transmembrane</keyword>
<evidence type="ECO:0000256" key="10">
    <source>
        <dbReference type="ARBA" id="ARBA00023136"/>
    </source>
</evidence>
<keyword evidence="5 12" id="KW-0349">Heme</keyword>
<feature type="transmembrane region" description="Helical" evidence="13">
    <location>
        <begin position="28"/>
        <end position="48"/>
    </location>
</feature>
<evidence type="ECO:0000313" key="15">
    <source>
        <dbReference type="Proteomes" id="UP000322080"/>
    </source>
</evidence>
<dbReference type="CDD" id="cd03499">
    <property type="entry name" value="SQR_TypeC_SdhC"/>
    <property type="match status" value="1"/>
</dbReference>
<dbReference type="GO" id="GO:0046872">
    <property type="term" value="F:metal ion binding"/>
    <property type="evidence" value="ECO:0007669"/>
    <property type="project" value="UniProtKB-KW"/>
</dbReference>
<dbReference type="GO" id="GO:0009055">
    <property type="term" value="F:electron transfer activity"/>
    <property type="evidence" value="ECO:0007669"/>
    <property type="project" value="InterPro"/>
</dbReference>
<comment type="similarity">
    <text evidence="3">Belongs to the cytochrome b560 family.</text>
</comment>
<dbReference type="RefSeq" id="WP_148376877.1">
    <property type="nucleotide sequence ID" value="NZ_VSIY01000004.1"/>
</dbReference>
<dbReference type="InterPro" id="IPR000701">
    <property type="entry name" value="SuccDH_FuR_B_TM-su"/>
</dbReference>
<keyword evidence="15" id="KW-1185">Reference proteome</keyword>
<comment type="caution">
    <text evidence="14">The sequence shown here is derived from an EMBL/GenBank/DDBJ whole genome shotgun (WGS) entry which is preliminary data.</text>
</comment>
<proteinExistence type="inferred from homology"/>
<comment type="subunit">
    <text evidence="11">Part of an enzyme complex containing four subunits: a flavoprotein, an iron-sulfur protein, plus two membrane-anchoring proteins, SdhC and SdhD. The complex can form homotrimers.</text>
</comment>
<keyword evidence="8 13" id="KW-1133">Transmembrane helix</keyword>
<comment type="function">
    <text evidence="1">Membrane-anchoring subunit of succinate dehydrogenase (SDH).</text>
</comment>
<organism evidence="14 15">
    <name type="scientific">Maritimibacter fusiformis</name>
    <dbReference type="NCBI Taxonomy" id="2603819"/>
    <lineage>
        <taxon>Bacteria</taxon>
        <taxon>Pseudomonadati</taxon>
        <taxon>Pseudomonadota</taxon>
        <taxon>Alphaproteobacteria</taxon>
        <taxon>Rhodobacterales</taxon>
        <taxon>Roseobacteraceae</taxon>
        <taxon>Maritimibacter</taxon>
    </lineage>
</organism>
<dbReference type="PROSITE" id="PS01000">
    <property type="entry name" value="SDH_CYT_1"/>
    <property type="match status" value="1"/>
</dbReference>
<dbReference type="Proteomes" id="UP000322080">
    <property type="component" value="Unassembled WGS sequence"/>
</dbReference>
<dbReference type="PROSITE" id="PS01001">
    <property type="entry name" value="SDH_CYT_2"/>
    <property type="match status" value="1"/>
</dbReference>
<dbReference type="InterPro" id="IPR018495">
    <property type="entry name" value="Succ_DH_cyt_bsu_CS"/>
</dbReference>
<dbReference type="NCBIfam" id="TIGR02970">
    <property type="entry name" value="succ_dehyd_cytB"/>
    <property type="match status" value="1"/>
</dbReference>
<evidence type="ECO:0000256" key="1">
    <source>
        <dbReference type="ARBA" id="ARBA00004050"/>
    </source>
</evidence>
<evidence type="ECO:0000256" key="13">
    <source>
        <dbReference type="SAM" id="Phobius"/>
    </source>
</evidence>
<evidence type="ECO:0000256" key="4">
    <source>
        <dbReference type="ARBA" id="ARBA00020076"/>
    </source>
</evidence>
<dbReference type="InterPro" id="IPR014314">
    <property type="entry name" value="Succ_DH_cytb556"/>
</dbReference>
<keyword evidence="9 12" id="KW-0408">Iron</keyword>
<dbReference type="GO" id="GO:0006099">
    <property type="term" value="P:tricarboxylic acid cycle"/>
    <property type="evidence" value="ECO:0007669"/>
    <property type="project" value="InterPro"/>
</dbReference>
<evidence type="ECO:0000256" key="3">
    <source>
        <dbReference type="ARBA" id="ARBA00007244"/>
    </source>
</evidence>
<feature type="transmembrane region" description="Helical" evidence="13">
    <location>
        <begin position="68"/>
        <end position="87"/>
    </location>
</feature>
<keyword evidence="10 13" id="KW-0472">Membrane</keyword>
<feature type="transmembrane region" description="Helical" evidence="13">
    <location>
        <begin position="108"/>
        <end position="126"/>
    </location>
</feature>
<comment type="cofactor">
    <cofactor evidence="12">
        <name>heme</name>
        <dbReference type="ChEBI" id="CHEBI:30413"/>
    </cofactor>
    <text evidence="12">The heme is bound between the two transmembrane subunits.</text>
</comment>
<protein>
    <recommendedName>
        <fullName evidence="4">Succinate dehydrogenase cytochrome b556 subunit</fullName>
    </recommendedName>
</protein>
<dbReference type="PANTHER" id="PTHR10978:SF5">
    <property type="entry name" value="SUCCINATE DEHYDROGENASE CYTOCHROME B560 SUBUNIT, MITOCHONDRIAL"/>
    <property type="match status" value="1"/>
</dbReference>
<evidence type="ECO:0000256" key="5">
    <source>
        <dbReference type="ARBA" id="ARBA00022617"/>
    </source>
</evidence>
<evidence type="ECO:0000256" key="11">
    <source>
        <dbReference type="ARBA" id="ARBA00025912"/>
    </source>
</evidence>
<evidence type="ECO:0000256" key="6">
    <source>
        <dbReference type="ARBA" id="ARBA00022692"/>
    </source>
</evidence>
<sequence length="127" mass="14041">MADVNRGDRPLSPHLQIYKWPLNMAMSILHRITGAGLGVTGVLVTWWFLALATSPEYFETANAVMTSWFGDLALFLSLIAIWFHYVNGIRHLVWDTGSSFGKKRVRQSGIIGLISAAILVVITIVVA</sequence>
<dbReference type="Pfam" id="PF01127">
    <property type="entry name" value="Sdh_cyt"/>
    <property type="match status" value="1"/>
</dbReference>
<evidence type="ECO:0000313" key="14">
    <source>
        <dbReference type="EMBL" id="TYB82116.1"/>
    </source>
</evidence>
<evidence type="ECO:0000256" key="7">
    <source>
        <dbReference type="ARBA" id="ARBA00022723"/>
    </source>
</evidence>
<dbReference type="SUPFAM" id="SSF81343">
    <property type="entry name" value="Fumarate reductase respiratory complex transmembrane subunits"/>
    <property type="match status" value="1"/>
</dbReference>
<name>A0A5D0RMD9_9RHOB</name>
<dbReference type="InterPro" id="IPR034804">
    <property type="entry name" value="SQR/QFR_C/D"/>
</dbReference>
<keyword evidence="7 12" id="KW-0479">Metal-binding</keyword>
<reference evidence="14 15" key="1">
    <citation type="submission" date="2019-08" db="EMBL/GenBank/DDBJ databases">
        <title>Identification of a novel species of the genus Boseongicola.</title>
        <authorList>
            <person name="Zhang X.-Q."/>
        </authorList>
    </citation>
    <scope>NUCLEOTIDE SEQUENCE [LARGE SCALE GENOMIC DNA]</scope>
    <source>
        <strain evidence="14 15">HY14</strain>
    </source>
</reference>
<evidence type="ECO:0000256" key="12">
    <source>
        <dbReference type="PIRSR" id="PIRSR000178-1"/>
    </source>
</evidence>